<gene>
    <name evidence="2" type="ORF">MG293_017874</name>
</gene>
<keyword evidence="3" id="KW-1185">Reference proteome</keyword>
<feature type="compositionally biased region" description="Basic and acidic residues" evidence="1">
    <location>
        <begin position="22"/>
        <end position="37"/>
    </location>
</feature>
<protein>
    <submittedName>
        <fullName evidence="2">Uncharacterized protein</fullName>
    </submittedName>
</protein>
<sequence>MQERRGIRPTPSRGRLRRREKTGKERSVDAGREEHRGRALSPRHLPWGEAQEASGGAGPSRHQKPEGPTPKEGHRGSSTLTGTKAQKNHPRLHSRGTTAAPLRTRRRGNPAVAPGEAPQEDSRDPPPPQSTRSPPGNSHSGGTACLLVIPTDPPSNSNAPLHRTQPRDADPARRRDSRHGGPHPQTGEERGPGPGSERTEALRAVEPPRGSEESRGGGPSQPRSTNQSNPRTRALLGPAHPLEEAREVPSTESIREDPESTFPATRILSRIQERAPFPPRHQISPPGTLRVAAEDRLHSAQGLGRPRLEGTHPDPLPGDVESRGPPPWGAPDTRRPLVLRPPTPPGRIPPRPEGTRPPHRTAGPKSRRQEVLPPEMGPPLPEPTRISDTEARSPPT</sequence>
<accession>A0AAD4TS40</accession>
<comment type="caution">
    <text evidence="2">The sequence shown here is derived from an EMBL/GenBank/DDBJ whole genome shotgun (WGS) entry which is preliminary data.</text>
</comment>
<dbReference type="Proteomes" id="UP001214576">
    <property type="component" value="Unassembled WGS sequence"/>
</dbReference>
<feature type="region of interest" description="Disordered" evidence="1">
    <location>
        <begin position="1"/>
        <end position="396"/>
    </location>
</feature>
<feature type="compositionally biased region" description="Basic and acidic residues" evidence="1">
    <location>
        <begin position="186"/>
        <end position="203"/>
    </location>
</feature>
<name>A0AAD4TS40_OVIAM</name>
<feature type="compositionally biased region" description="Polar residues" evidence="1">
    <location>
        <begin position="221"/>
        <end position="231"/>
    </location>
</feature>
<feature type="compositionally biased region" description="Pro residues" evidence="1">
    <location>
        <begin position="339"/>
        <end position="352"/>
    </location>
</feature>
<proteinExistence type="predicted"/>
<evidence type="ECO:0000313" key="2">
    <source>
        <dbReference type="EMBL" id="KAI4531360.1"/>
    </source>
</evidence>
<feature type="compositionally biased region" description="Basic and acidic residues" evidence="1">
    <location>
        <begin position="385"/>
        <end position="396"/>
    </location>
</feature>
<feature type="compositionally biased region" description="Basic and acidic residues" evidence="1">
    <location>
        <begin position="165"/>
        <end position="174"/>
    </location>
</feature>
<dbReference type="AlphaFoldDB" id="A0AAD4TS40"/>
<feature type="compositionally biased region" description="Basic and acidic residues" evidence="1">
    <location>
        <begin position="241"/>
        <end position="258"/>
    </location>
</feature>
<evidence type="ECO:0000256" key="1">
    <source>
        <dbReference type="SAM" id="MobiDB-lite"/>
    </source>
</evidence>
<feature type="compositionally biased region" description="Basic and acidic residues" evidence="1">
    <location>
        <begin position="63"/>
        <end position="75"/>
    </location>
</feature>
<evidence type="ECO:0000313" key="3">
    <source>
        <dbReference type="Proteomes" id="UP001214576"/>
    </source>
</evidence>
<feature type="compositionally biased region" description="Polar residues" evidence="1">
    <location>
        <begin position="76"/>
        <end position="85"/>
    </location>
</feature>
<organism evidence="2 3">
    <name type="scientific">Ovis ammon polii</name>
    <dbReference type="NCBI Taxonomy" id="230172"/>
    <lineage>
        <taxon>Eukaryota</taxon>
        <taxon>Metazoa</taxon>
        <taxon>Chordata</taxon>
        <taxon>Craniata</taxon>
        <taxon>Vertebrata</taxon>
        <taxon>Euteleostomi</taxon>
        <taxon>Mammalia</taxon>
        <taxon>Eutheria</taxon>
        <taxon>Laurasiatheria</taxon>
        <taxon>Artiodactyla</taxon>
        <taxon>Ruminantia</taxon>
        <taxon>Pecora</taxon>
        <taxon>Bovidae</taxon>
        <taxon>Caprinae</taxon>
        <taxon>Ovis</taxon>
    </lineage>
</organism>
<reference evidence="2" key="1">
    <citation type="submission" date="2022-03" db="EMBL/GenBank/DDBJ databases">
        <title>Genomic analyses of argali, domestic sheep and their hybrids provide insights into chromosomal evolution, heterosis and genetic basis of agronomic traits.</title>
        <authorList>
            <person name="Li M."/>
        </authorList>
    </citation>
    <scope>NUCLEOTIDE SEQUENCE</scope>
    <source>
        <strain evidence="2">CAU-MHL-2022a</strain>
        <tissue evidence="2">Skin</tissue>
    </source>
</reference>
<dbReference type="EMBL" id="JAKZEL010000023">
    <property type="protein sequence ID" value="KAI4531360.1"/>
    <property type="molecule type" value="Genomic_DNA"/>
</dbReference>